<evidence type="ECO:0000256" key="3">
    <source>
        <dbReference type="ARBA" id="ARBA00022729"/>
    </source>
</evidence>
<reference evidence="8 9" key="1">
    <citation type="submission" date="2019-02" db="EMBL/GenBank/DDBJ databases">
        <title>Genomic Encyclopedia of Type Strains, Phase IV (KMG-IV): sequencing the most valuable type-strain genomes for metagenomic binning, comparative biology and taxonomic classification.</title>
        <authorList>
            <person name="Goeker M."/>
        </authorList>
    </citation>
    <scope>NUCLEOTIDE SEQUENCE [LARGE SCALE GENOMIC DNA]</scope>
    <source>
        <strain evidence="8 9">DSM 101727</strain>
    </source>
</reference>
<dbReference type="Gene3D" id="3.40.190.10">
    <property type="entry name" value="Periplasmic binding protein-like II"/>
    <property type="match status" value="2"/>
</dbReference>
<evidence type="ECO:0000256" key="2">
    <source>
        <dbReference type="ARBA" id="ARBA00022448"/>
    </source>
</evidence>
<dbReference type="PANTHER" id="PTHR30085:SF6">
    <property type="entry name" value="ABC TRANSPORTER GLUTAMINE-BINDING PROTEIN GLNH"/>
    <property type="match status" value="1"/>
</dbReference>
<dbReference type="PROSITE" id="PS01039">
    <property type="entry name" value="SBP_BACTERIAL_3"/>
    <property type="match status" value="1"/>
</dbReference>
<accession>A0A4Q7L7G3</accession>
<feature type="chain" id="PRO_5020539283" evidence="6">
    <location>
        <begin position="30"/>
        <end position="331"/>
    </location>
</feature>
<evidence type="ECO:0000313" key="8">
    <source>
        <dbReference type="EMBL" id="RZS44830.1"/>
    </source>
</evidence>
<evidence type="ECO:0000259" key="7">
    <source>
        <dbReference type="SMART" id="SM00062"/>
    </source>
</evidence>
<dbReference type="GO" id="GO:0006865">
    <property type="term" value="P:amino acid transport"/>
    <property type="evidence" value="ECO:0007669"/>
    <property type="project" value="TreeGrafter"/>
</dbReference>
<dbReference type="SMART" id="SM00062">
    <property type="entry name" value="PBPb"/>
    <property type="match status" value="1"/>
</dbReference>
<keyword evidence="3 6" id="KW-0732">Signal</keyword>
<dbReference type="CDD" id="cd13690">
    <property type="entry name" value="PBP2_GluB"/>
    <property type="match status" value="1"/>
</dbReference>
<name>A0A4Q7L7G3_9PSEU</name>
<comment type="similarity">
    <text evidence="1 4">Belongs to the bacterial solute-binding protein 3 family.</text>
</comment>
<dbReference type="InterPro" id="IPR051455">
    <property type="entry name" value="Bact_solute-bind_prot3"/>
</dbReference>
<feature type="region of interest" description="Disordered" evidence="5">
    <location>
        <begin position="44"/>
        <end position="78"/>
    </location>
</feature>
<feature type="signal peptide" evidence="6">
    <location>
        <begin position="1"/>
        <end position="29"/>
    </location>
</feature>
<feature type="domain" description="Solute-binding protein family 3/N-terminal" evidence="7">
    <location>
        <begin position="95"/>
        <end position="318"/>
    </location>
</feature>
<dbReference type="InterPro" id="IPR018313">
    <property type="entry name" value="SBP_3_CS"/>
</dbReference>
<organism evidence="8 9">
    <name type="scientific">Herbihabitans rhizosphaerae</name>
    <dbReference type="NCBI Taxonomy" id="1872711"/>
    <lineage>
        <taxon>Bacteria</taxon>
        <taxon>Bacillati</taxon>
        <taxon>Actinomycetota</taxon>
        <taxon>Actinomycetes</taxon>
        <taxon>Pseudonocardiales</taxon>
        <taxon>Pseudonocardiaceae</taxon>
        <taxon>Herbihabitans</taxon>
    </lineage>
</organism>
<protein>
    <submittedName>
        <fullName evidence="8">Amino acid ABC transporter substrate-binding protein (PAAT family)</fullName>
    </submittedName>
</protein>
<evidence type="ECO:0000256" key="5">
    <source>
        <dbReference type="SAM" id="MobiDB-lite"/>
    </source>
</evidence>
<dbReference type="Proteomes" id="UP000294257">
    <property type="component" value="Unassembled WGS sequence"/>
</dbReference>
<sequence>MTTMDSRKWTKRAGAVLAAALVLAVPACSSGGEVVDLAVVTSVERPEPVRKGTPPAPGKPAPQCDPKASLRPSSSYSPGNFPAGSTMDQIYKRGHLIAGVDQNTYLFGFRDARTGAIVGFDIDMVNAVAKAIFGTVEGKVVYRAISSADRVPLLKNREVDIVVRTMTMNCDRWSEINFSSEYYTAVQKVLVDRSNPATGMEGLGGKPVCANTGSTSLKRIKDHPSKPVAVEVDNWSDCLVLLQQGQVAAVSTDDVILAGMVAQDPNLKMIGAQLGDEPYGIGIPQPAQDMTKFVNAVLDKVRSDGTWMASYNSWLGRTGQTAQMPQPKYKD</sequence>
<dbReference type="SUPFAM" id="SSF53850">
    <property type="entry name" value="Periplasmic binding protein-like II"/>
    <property type="match status" value="1"/>
</dbReference>
<proteinExistence type="inferred from homology"/>
<dbReference type="PANTHER" id="PTHR30085">
    <property type="entry name" value="AMINO ACID ABC TRANSPORTER PERMEASE"/>
    <property type="match status" value="1"/>
</dbReference>
<comment type="caution">
    <text evidence="8">The sequence shown here is derived from an EMBL/GenBank/DDBJ whole genome shotgun (WGS) entry which is preliminary data.</text>
</comment>
<evidence type="ECO:0000256" key="6">
    <source>
        <dbReference type="SAM" id="SignalP"/>
    </source>
</evidence>
<dbReference type="GO" id="GO:0005576">
    <property type="term" value="C:extracellular region"/>
    <property type="evidence" value="ECO:0007669"/>
    <property type="project" value="TreeGrafter"/>
</dbReference>
<dbReference type="Pfam" id="PF00497">
    <property type="entry name" value="SBP_bac_3"/>
    <property type="match status" value="1"/>
</dbReference>
<keyword evidence="9" id="KW-1185">Reference proteome</keyword>
<dbReference type="InterPro" id="IPR001638">
    <property type="entry name" value="Solute-binding_3/MltF_N"/>
</dbReference>
<evidence type="ECO:0000256" key="4">
    <source>
        <dbReference type="RuleBase" id="RU003744"/>
    </source>
</evidence>
<evidence type="ECO:0000313" key="9">
    <source>
        <dbReference type="Proteomes" id="UP000294257"/>
    </source>
</evidence>
<keyword evidence="2" id="KW-0813">Transport</keyword>
<dbReference type="GO" id="GO:0030288">
    <property type="term" value="C:outer membrane-bounded periplasmic space"/>
    <property type="evidence" value="ECO:0007669"/>
    <property type="project" value="TreeGrafter"/>
</dbReference>
<dbReference type="AlphaFoldDB" id="A0A4Q7L7G3"/>
<gene>
    <name evidence="8" type="ORF">EV193_101710</name>
</gene>
<evidence type="ECO:0000256" key="1">
    <source>
        <dbReference type="ARBA" id="ARBA00010333"/>
    </source>
</evidence>
<dbReference type="EMBL" id="SGWQ01000001">
    <property type="protein sequence ID" value="RZS44830.1"/>
    <property type="molecule type" value="Genomic_DNA"/>
</dbReference>